<dbReference type="AlphaFoldDB" id="A0A0C2XAE9"/>
<feature type="compositionally biased region" description="Polar residues" evidence="7">
    <location>
        <begin position="1"/>
        <end position="29"/>
    </location>
</feature>
<dbReference type="STRING" id="946122.A0A0C2XAE9"/>
<dbReference type="FunCoup" id="A0A0C2XAE9">
    <property type="interactions" value="129"/>
</dbReference>
<keyword evidence="6" id="KW-0175">Coiled coil</keyword>
<dbReference type="EMBL" id="KN818222">
    <property type="protein sequence ID" value="KIL71367.1"/>
    <property type="molecule type" value="Genomic_DNA"/>
</dbReference>
<comment type="subcellular location">
    <subcellularLocation>
        <location evidence="1">Membrane</location>
        <topology evidence="1">Single-pass membrane protein</topology>
    </subcellularLocation>
</comment>
<dbReference type="GO" id="GO:0032366">
    <property type="term" value="P:intracellular sterol transport"/>
    <property type="evidence" value="ECO:0007669"/>
    <property type="project" value="TreeGrafter"/>
</dbReference>
<keyword evidence="5 8" id="KW-0472">Membrane</keyword>
<dbReference type="HOGENOM" id="CLU_007694_1_2_1"/>
<dbReference type="InParanoid" id="A0A0C2XAE9"/>
<comment type="similarity">
    <text evidence="2">Belongs to the YSP2 family.</text>
</comment>
<gene>
    <name evidence="10" type="ORF">M378DRAFT_194548</name>
</gene>
<organism evidence="10 11">
    <name type="scientific">Amanita muscaria (strain Koide BX008)</name>
    <dbReference type="NCBI Taxonomy" id="946122"/>
    <lineage>
        <taxon>Eukaryota</taxon>
        <taxon>Fungi</taxon>
        <taxon>Dikarya</taxon>
        <taxon>Basidiomycota</taxon>
        <taxon>Agaricomycotina</taxon>
        <taxon>Agaricomycetes</taxon>
        <taxon>Agaricomycetidae</taxon>
        <taxon>Agaricales</taxon>
        <taxon>Pluteineae</taxon>
        <taxon>Amanitaceae</taxon>
        <taxon>Amanita</taxon>
    </lineage>
</organism>
<proteinExistence type="inferred from homology"/>
<evidence type="ECO:0000313" key="10">
    <source>
        <dbReference type="EMBL" id="KIL71367.1"/>
    </source>
</evidence>
<dbReference type="InterPro" id="IPR031968">
    <property type="entry name" value="VASt"/>
</dbReference>
<evidence type="ECO:0000256" key="4">
    <source>
        <dbReference type="ARBA" id="ARBA00022989"/>
    </source>
</evidence>
<evidence type="ECO:0000256" key="8">
    <source>
        <dbReference type="SAM" id="Phobius"/>
    </source>
</evidence>
<feature type="compositionally biased region" description="Basic and acidic residues" evidence="7">
    <location>
        <begin position="480"/>
        <end position="492"/>
    </location>
</feature>
<feature type="compositionally biased region" description="Polar residues" evidence="7">
    <location>
        <begin position="54"/>
        <end position="66"/>
    </location>
</feature>
<dbReference type="InterPro" id="IPR051482">
    <property type="entry name" value="Cholesterol_transport"/>
</dbReference>
<name>A0A0C2XAE9_AMAMK</name>
<feature type="region of interest" description="Disordered" evidence="7">
    <location>
        <begin position="461"/>
        <end position="492"/>
    </location>
</feature>
<dbReference type="Proteomes" id="UP000054549">
    <property type="component" value="Unassembled WGS sequence"/>
</dbReference>
<dbReference type="GO" id="GO:0120015">
    <property type="term" value="F:sterol transfer activity"/>
    <property type="evidence" value="ECO:0007669"/>
    <property type="project" value="TreeGrafter"/>
</dbReference>
<reference evidence="10 11" key="1">
    <citation type="submission" date="2014-04" db="EMBL/GenBank/DDBJ databases">
        <title>Evolutionary Origins and Diversification of the Mycorrhizal Mutualists.</title>
        <authorList>
            <consortium name="DOE Joint Genome Institute"/>
            <consortium name="Mycorrhizal Genomics Consortium"/>
            <person name="Kohler A."/>
            <person name="Kuo A."/>
            <person name="Nagy L.G."/>
            <person name="Floudas D."/>
            <person name="Copeland A."/>
            <person name="Barry K.W."/>
            <person name="Cichocki N."/>
            <person name="Veneault-Fourrey C."/>
            <person name="LaButti K."/>
            <person name="Lindquist E.A."/>
            <person name="Lipzen A."/>
            <person name="Lundell T."/>
            <person name="Morin E."/>
            <person name="Murat C."/>
            <person name="Riley R."/>
            <person name="Ohm R."/>
            <person name="Sun H."/>
            <person name="Tunlid A."/>
            <person name="Henrissat B."/>
            <person name="Grigoriev I.V."/>
            <person name="Hibbett D.S."/>
            <person name="Martin F."/>
        </authorList>
    </citation>
    <scope>NUCLEOTIDE SEQUENCE [LARGE SCALE GENOMIC DNA]</scope>
    <source>
        <strain evidence="10 11">Koide BX008</strain>
    </source>
</reference>
<evidence type="ECO:0000256" key="3">
    <source>
        <dbReference type="ARBA" id="ARBA00022692"/>
    </source>
</evidence>
<dbReference type="PROSITE" id="PS51778">
    <property type="entry name" value="VAST"/>
    <property type="match status" value="1"/>
</dbReference>
<accession>A0A0C2XAE9</accession>
<dbReference type="Pfam" id="PF02893">
    <property type="entry name" value="GRAM"/>
    <property type="match status" value="1"/>
</dbReference>
<dbReference type="GO" id="GO:0140268">
    <property type="term" value="C:endoplasmic reticulum-plasma membrane contact site"/>
    <property type="evidence" value="ECO:0007669"/>
    <property type="project" value="TreeGrafter"/>
</dbReference>
<evidence type="ECO:0000259" key="9">
    <source>
        <dbReference type="PROSITE" id="PS51778"/>
    </source>
</evidence>
<dbReference type="GO" id="GO:0032934">
    <property type="term" value="F:sterol binding"/>
    <property type="evidence" value="ECO:0007669"/>
    <property type="project" value="TreeGrafter"/>
</dbReference>
<dbReference type="CDD" id="cd13220">
    <property type="entry name" value="PH-GRAM_GRAMDC"/>
    <property type="match status" value="1"/>
</dbReference>
<evidence type="ECO:0000256" key="1">
    <source>
        <dbReference type="ARBA" id="ARBA00004167"/>
    </source>
</evidence>
<evidence type="ECO:0000256" key="2">
    <source>
        <dbReference type="ARBA" id="ARBA00006582"/>
    </source>
</evidence>
<feature type="coiled-coil region" evidence="6">
    <location>
        <begin position="609"/>
        <end position="636"/>
    </location>
</feature>
<feature type="transmembrane region" description="Helical" evidence="8">
    <location>
        <begin position="534"/>
        <end position="553"/>
    </location>
</feature>
<dbReference type="InterPro" id="IPR004182">
    <property type="entry name" value="GRAM"/>
</dbReference>
<evidence type="ECO:0000313" key="11">
    <source>
        <dbReference type="Proteomes" id="UP000054549"/>
    </source>
</evidence>
<evidence type="ECO:0000256" key="7">
    <source>
        <dbReference type="SAM" id="MobiDB-lite"/>
    </source>
</evidence>
<protein>
    <recommendedName>
        <fullName evidence="9">VASt domain-containing protein</fullName>
    </recommendedName>
</protein>
<feature type="region of interest" description="Disordered" evidence="7">
    <location>
        <begin position="1"/>
        <end position="91"/>
    </location>
</feature>
<keyword evidence="3 8" id="KW-0812">Transmembrane</keyword>
<keyword evidence="4 8" id="KW-1133">Transmembrane helix</keyword>
<dbReference type="OrthoDB" id="2162691at2759"/>
<dbReference type="Pfam" id="PF16016">
    <property type="entry name" value="VASt"/>
    <property type="match status" value="1"/>
</dbReference>
<dbReference type="SMART" id="SM00568">
    <property type="entry name" value="GRAM"/>
    <property type="match status" value="1"/>
</dbReference>
<dbReference type="GO" id="GO:0005739">
    <property type="term" value="C:mitochondrion"/>
    <property type="evidence" value="ECO:0007669"/>
    <property type="project" value="TreeGrafter"/>
</dbReference>
<evidence type="ECO:0000256" key="6">
    <source>
        <dbReference type="SAM" id="Coils"/>
    </source>
</evidence>
<dbReference type="PANTHER" id="PTHR23319:SF4">
    <property type="entry name" value="GRAM DOMAIN CONTAINING 1B, ISOFORM E"/>
    <property type="match status" value="1"/>
</dbReference>
<keyword evidence="11" id="KW-1185">Reference proteome</keyword>
<dbReference type="Gene3D" id="2.30.29.30">
    <property type="entry name" value="Pleckstrin-homology domain (PH domain)/Phosphotyrosine-binding domain (PTB)"/>
    <property type="match status" value="1"/>
</dbReference>
<sequence length="644" mass="71654">MTQVTQHNSSRKTNPLSASPSQTSVSQVPTHVKSRSADLTTSPKSKGLPLQRRQMATSNYSDNGSENYVDGPEYLQLDADSGLDDDGSGSGSDLDLDIGEHFIPVTGFAVASNKRNADFHELFPNIPDGDYLIEDYGCALQREILVQGRLYVSENHVCFHANIFGWITDLSIPVYDITSLEKKMTAFVIPNGIHISTRNSKYTFASFLSRDTTFDVIYNVWRQSRADDITSIFSSASLEGASSEQVSRVDVIPKSVNKVTQCACGRNGEHYPEVALDVVLPGTPDRIHNLIFASGFIKDFMAVNQKLTDIQISDWVPIEPGSKLLARNMSYIKPLSAGLGPKQAKCEIRDETVYADLEDYLTMLTTTRTPDVPSGSVFSVKTRTCIMWASAITTKVVVTTQVEWTGRSFIKGIIEKSAIDGQKVYHADLERAMRAYIQEHQSEFVPAGIDPSAIELAESATVGTPRDAESAGATEQQRLSVEEERRQREHERNRRGLQWAWDTFDGAYQVAKRSTKGALELIKDAWDQSTTTTILWFVIVILVFSNLWTILRMGRKEETGRRKELMRSEERDRWVQGVVGALRDEFVAKSHVAGGPLPPAGSPSWQHEIANLRHALDTVEERAALLRQSLDEAERTTNSQVALD</sequence>
<dbReference type="PANTHER" id="PTHR23319">
    <property type="entry name" value="GRAM DOMAIN CONTAINING 1B, ISOFORM E"/>
    <property type="match status" value="1"/>
</dbReference>
<dbReference type="GO" id="GO:0005789">
    <property type="term" value="C:endoplasmic reticulum membrane"/>
    <property type="evidence" value="ECO:0007669"/>
    <property type="project" value="TreeGrafter"/>
</dbReference>
<dbReference type="GO" id="GO:0005886">
    <property type="term" value="C:plasma membrane"/>
    <property type="evidence" value="ECO:0007669"/>
    <property type="project" value="TreeGrafter"/>
</dbReference>
<evidence type="ECO:0000256" key="5">
    <source>
        <dbReference type="ARBA" id="ARBA00023136"/>
    </source>
</evidence>
<dbReference type="GO" id="GO:0032541">
    <property type="term" value="C:cortical endoplasmic reticulum"/>
    <property type="evidence" value="ECO:0007669"/>
    <property type="project" value="TreeGrafter"/>
</dbReference>
<feature type="domain" description="VASt" evidence="9">
    <location>
        <begin position="270"/>
        <end position="441"/>
    </location>
</feature>
<dbReference type="InterPro" id="IPR011993">
    <property type="entry name" value="PH-like_dom_sf"/>
</dbReference>